<dbReference type="EMBL" id="JASPKY010000023">
    <property type="protein sequence ID" value="KAK9752052.1"/>
    <property type="molecule type" value="Genomic_DNA"/>
</dbReference>
<protein>
    <submittedName>
        <fullName evidence="1">Uncharacterized protein</fullName>
    </submittedName>
</protein>
<dbReference type="SUPFAM" id="SSF52540">
    <property type="entry name" value="P-loop containing nucleoside triphosphate hydrolases"/>
    <property type="match status" value="1"/>
</dbReference>
<dbReference type="GO" id="GO:0003723">
    <property type="term" value="F:RNA binding"/>
    <property type="evidence" value="ECO:0007669"/>
    <property type="project" value="TreeGrafter"/>
</dbReference>
<sequence length="258" mass="29168">MADTLAQVVPTGIVKGRLCYLSASSEEEVESGDENNTDYARSYQIAEEQLYQQYRTEQNKEKSLHNIDGTDNLPYSTNSFTSPLNEHTGVYDKYSFVRVADNQLPIEYYKSTIIKHLHSNSVLIIQGPTGCGKTTQVPQYILDDCRDNHTYCNIIVTQPRRIAAISVAKRVCVERGWAPGSICGYQDWTPGSPPLRTTTKIYNDPVTYFNEIPGDLQRIEKWCRDWLLDLNENKCSVLHIGPNQATYRELRSGVGTGC</sequence>
<dbReference type="AlphaFoldDB" id="A0AAW1N056"/>
<keyword evidence="2" id="KW-1185">Reference proteome</keyword>
<organism evidence="1 2">
    <name type="scientific">Popillia japonica</name>
    <name type="common">Japanese beetle</name>
    <dbReference type="NCBI Taxonomy" id="7064"/>
    <lineage>
        <taxon>Eukaryota</taxon>
        <taxon>Metazoa</taxon>
        <taxon>Ecdysozoa</taxon>
        <taxon>Arthropoda</taxon>
        <taxon>Hexapoda</taxon>
        <taxon>Insecta</taxon>
        <taxon>Pterygota</taxon>
        <taxon>Neoptera</taxon>
        <taxon>Endopterygota</taxon>
        <taxon>Coleoptera</taxon>
        <taxon>Polyphaga</taxon>
        <taxon>Scarabaeiformia</taxon>
        <taxon>Scarabaeidae</taxon>
        <taxon>Rutelinae</taxon>
        <taxon>Popillia</taxon>
    </lineage>
</organism>
<accession>A0AAW1N056</accession>
<evidence type="ECO:0000313" key="2">
    <source>
        <dbReference type="Proteomes" id="UP001458880"/>
    </source>
</evidence>
<evidence type="ECO:0000313" key="1">
    <source>
        <dbReference type="EMBL" id="KAK9752052.1"/>
    </source>
</evidence>
<dbReference type="PANTHER" id="PTHR18934:SF113">
    <property type="entry name" value="ATP-DEPENDENT RNA HELICASE TDRD9"/>
    <property type="match status" value="1"/>
</dbReference>
<reference evidence="1 2" key="1">
    <citation type="journal article" date="2024" name="BMC Genomics">
        <title>De novo assembly and annotation of Popillia japonica's genome with initial clues to its potential as an invasive pest.</title>
        <authorList>
            <person name="Cucini C."/>
            <person name="Boschi S."/>
            <person name="Funari R."/>
            <person name="Cardaioli E."/>
            <person name="Iannotti N."/>
            <person name="Marturano G."/>
            <person name="Paoli F."/>
            <person name="Bruttini M."/>
            <person name="Carapelli A."/>
            <person name="Frati F."/>
            <person name="Nardi F."/>
        </authorList>
    </citation>
    <scope>NUCLEOTIDE SEQUENCE [LARGE SCALE GENOMIC DNA]</scope>
    <source>
        <strain evidence="1">DMR45628</strain>
    </source>
</reference>
<dbReference type="Gene3D" id="3.40.50.300">
    <property type="entry name" value="P-loop containing nucleotide triphosphate hydrolases"/>
    <property type="match status" value="1"/>
</dbReference>
<dbReference type="Proteomes" id="UP001458880">
    <property type="component" value="Unassembled WGS sequence"/>
</dbReference>
<dbReference type="GO" id="GO:0004386">
    <property type="term" value="F:helicase activity"/>
    <property type="evidence" value="ECO:0007669"/>
    <property type="project" value="TreeGrafter"/>
</dbReference>
<proteinExistence type="predicted"/>
<gene>
    <name evidence="1" type="ORF">QE152_g4488</name>
</gene>
<dbReference type="InterPro" id="IPR027417">
    <property type="entry name" value="P-loop_NTPase"/>
</dbReference>
<dbReference type="PANTHER" id="PTHR18934">
    <property type="entry name" value="ATP-DEPENDENT RNA HELICASE"/>
    <property type="match status" value="1"/>
</dbReference>
<name>A0AAW1N056_POPJA</name>
<comment type="caution">
    <text evidence="1">The sequence shown here is derived from an EMBL/GenBank/DDBJ whole genome shotgun (WGS) entry which is preliminary data.</text>
</comment>